<keyword evidence="1" id="KW-0436">Ligase</keyword>
<dbReference type="InterPro" id="IPR013815">
    <property type="entry name" value="ATP_grasp_subdomain_1"/>
</dbReference>
<reference evidence="6 7" key="1">
    <citation type="submission" date="2018-10" db="EMBL/GenBank/DDBJ databases">
        <title>Sequencing the genomes of 1000 actinobacteria strains.</title>
        <authorList>
            <person name="Klenk H.-P."/>
        </authorList>
    </citation>
    <scope>NUCLEOTIDE SEQUENCE [LARGE SCALE GENOMIC DNA]</scope>
    <source>
        <strain evidence="6 7">DSM 43911</strain>
    </source>
</reference>
<evidence type="ECO:0000259" key="5">
    <source>
        <dbReference type="PROSITE" id="PS50975"/>
    </source>
</evidence>
<evidence type="ECO:0000313" key="7">
    <source>
        <dbReference type="Proteomes" id="UP000272729"/>
    </source>
</evidence>
<dbReference type="Gene3D" id="3.30.470.20">
    <property type="entry name" value="ATP-grasp fold, B domain"/>
    <property type="match status" value="1"/>
</dbReference>
<protein>
    <submittedName>
        <fullName evidence="6">Biotin carboxylase</fullName>
    </submittedName>
</protein>
<feature type="domain" description="ATP-grasp" evidence="5">
    <location>
        <begin position="122"/>
        <end position="323"/>
    </location>
</feature>
<accession>A0A495XP09</accession>
<evidence type="ECO:0000256" key="3">
    <source>
        <dbReference type="ARBA" id="ARBA00022840"/>
    </source>
</evidence>
<name>A0A495XP09_9PSEU</name>
<dbReference type="GO" id="GO:0046872">
    <property type="term" value="F:metal ion binding"/>
    <property type="evidence" value="ECO:0007669"/>
    <property type="project" value="InterPro"/>
</dbReference>
<keyword evidence="3 4" id="KW-0067">ATP-binding</keyword>
<dbReference type="PANTHER" id="PTHR43585">
    <property type="entry name" value="FUMIPYRROLE BIOSYNTHESIS PROTEIN C"/>
    <property type="match status" value="1"/>
</dbReference>
<gene>
    <name evidence="6" type="ORF">DFJ66_8001</name>
</gene>
<keyword evidence="7" id="KW-1185">Reference proteome</keyword>
<dbReference type="GO" id="GO:0016874">
    <property type="term" value="F:ligase activity"/>
    <property type="evidence" value="ECO:0007669"/>
    <property type="project" value="UniProtKB-KW"/>
</dbReference>
<dbReference type="GO" id="GO:0005524">
    <property type="term" value="F:ATP binding"/>
    <property type="evidence" value="ECO:0007669"/>
    <property type="project" value="UniProtKB-UniRule"/>
</dbReference>
<dbReference type="AlphaFoldDB" id="A0A495XP09"/>
<dbReference type="PROSITE" id="PS50975">
    <property type="entry name" value="ATP_GRASP"/>
    <property type="match status" value="1"/>
</dbReference>
<evidence type="ECO:0000256" key="1">
    <source>
        <dbReference type="ARBA" id="ARBA00022598"/>
    </source>
</evidence>
<keyword evidence="2 4" id="KW-0547">Nucleotide-binding</keyword>
<dbReference type="Pfam" id="PF18603">
    <property type="entry name" value="LAL_C2"/>
    <property type="match status" value="1"/>
</dbReference>
<dbReference type="EMBL" id="RBXR01000001">
    <property type="protein sequence ID" value="RKT74634.1"/>
    <property type="molecule type" value="Genomic_DNA"/>
</dbReference>
<organism evidence="6 7">
    <name type="scientific">Saccharothrix variisporea</name>
    <dbReference type="NCBI Taxonomy" id="543527"/>
    <lineage>
        <taxon>Bacteria</taxon>
        <taxon>Bacillati</taxon>
        <taxon>Actinomycetota</taxon>
        <taxon>Actinomycetes</taxon>
        <taxon>Pseudonocardiales</taxon>
        <taxon>Pseudonocardiaceae</taxon>
        <taxon>Saccharothrix</taxon>
    </lineage>
</organism>
<evidence type="ECO:0000256" key="2">
    <source>
        <dbReference type="ARBA" id="ARBA00022741"/>
    </source>
</evidence>
<evidence type="ECO:0000256" key="4">
    <source>
        <dbReference type="PROSITE-ProRule" id="PRU00409"/>
    </source>
</evidence>
<dbReference type="Gene3D" id="3.30.1490.20">
    <property type="entry name" value="ATP-grasp fold, A domain"/>
    <property type="match status" value="1"/>
</dbReference>
<dbReference type="Pfam" id="PF13535">
    <property type="entry name" value="ATP-grasp_4"/>
    <property type="match status" value="1"/>
</dbReference>
<dbReference type="SUPFAM" id="SSF56059">
    <property type="entry name" value="Glutathione synthetase ATP-binding domain-like"/>
    <property type="match status" value="1"/>
</dbReference>
<dbReference type="Proteomes" id="UP000272729">
    <property type="component" value="Unassembled WGS sequence"/>
</dbReference>
<dbReference type="InterPro" id="IPR052032">
    <property type="entry name" value="ATP-dep_AA_Ligase"/>
</dbReference>
<sequence>MRDTVTDRPIILVGFVNALAELSGFLPEGSVVLVEEPDVVRKRGVRAIVDSSPLVRELVEWEHQLPGAADAFFAARPDLHASAVVPFVEYATPFAARLAERCGVPGAGFGAAGLMRDKSLLRKVTRAAGIPNPASEAVESPEDVLRFMAEHPGPVVLKPADRQGAVGTRILHDPAEVPGAWEECRVHDEGAMVPDRPRAVRMLVEEYVAGHEYSVEMVVRDGVPLFTNVTDKLLYPGPHPVELGHVLPAPIEADLAADLEASTTAVLRATGFGSGFVHCEWIVRDGVPVLVECAGRFPGDGIVEMIERAYEQPVGQYYFAVMRGIEPPEFPRTAPQVAAVRFAPAVSGEILEITGLEAANELPGVVRCWIGPPVGEVVPELRHSWHRVGAAVVLAPTAAEATALAEKAMGQVRVVTRPVGSA</sequence>
<dbReference type="PANTHER" id="PTHR43585:SF2">
    <property type="entry name" value="ATP-GRASP ENZYME FSQD"/>
    <property type="match status" value="1"/>
</dbReference>
<comment type="caution">
    <text evidence="6">The sequence shown here is derived from an EMBL/GenBank/DDBJ whole genome shotgun (WGS) entry which is preliminary data.</text>
</comment>
<proteinExistence type="predicted"/>
<dbReference type="InterPro" id="IPR011761">
    <property type="entry name" value="ATP-grasp"/>
</dbReference>
<dbReference type="InterPro" id="IPR040570">
    <property type="entry name" value="LAL_C2"/>
</dbReference>
<evidence type="ECO:0000313" key="6">
    <source>
        <dbReference type="EMBL" id="RKT74634.1"/>
    </source>
</evidence>